<reference evidence="2 3" key="1">
    <citation type="journal article" date="2021" name="Sci. Rep.">
        <title>Genome sequencing of the multicellular alga Astrephomene provides insights into convergent evolution of germ-soma differentiation.</title>
        <authorList>
            <person name="Yamashita S."/>
            <person name="Yamamoto K."/>
            <person name="Matsuzaki R."/>
            <person name="Suzuki S."/>
            <person name="Yamaguchi H."/>
            <person name="Hirooka S."/>
            <person name="Minakuchi Y."/>
            <person name="Miyagishima S."/>
            <person name="Kawachi M."/>
            <person name="Toyoda A."/>
            <person name="Nozaki H."/>
        </authorList>
    </citation>
    <scope>NUCLEOTIDE SEQUENCE [LARGE SCALE GENOMIC DNA]</scope>
    <source>
        <strain evidence="2 3">NIES-4017</strain>
    </source>
</reference>
<accession>A0AAD3HTB4</accession>
<keyword evidence="3" id="KW-1185">Reference proteome</keyword>
<name>A0AAD3HTB4_9CHLO</name>
<evidence type="ECO:0000313" key="3">
    <source>
        <dbReference type="Proteomes" id="UP001054857"/>
    </source>
</evidence>
<evidence type="ECO:0000256" key="1">
    <source>
        <dbReference type="SAM" id="MobiDB-lite"/>
    </source>
</evidence>
<sequence>MTLDFKEVAPDPKAKKDQKQKPRPAVLAERKGKGPAPLHLDSQVIPTLVRKVGDWKTGRISQAMCEAYLDRNTLVFDRELLTKMFTEADYQKEGSLDTRALTIAISGRFPKREHTADWRTLTAMLLGLPELVLTDDQDVVLVRTTAERAAGGGKVGGTYNSGNIWDSPPPPLPPVRRRRSGSGRPASSGTVTAKEPSASWLDTMNRTAAALVAAASAAGDGAADGGGSAPAGRGSFSGMTASTTLPAVAAAGASASPSPSLSPSPPPPGRLSSGYTSPVPRGSYSGGTVRSGSAGGALDATGSLAGGAAAAVAAQAGVVGTTGGLRQISQTAEEQRLNASLGVSGLLPFGGDAPAALSSFDTLRMFNNFSRGLELTPQLAADSSAFPQAAAGGPAGLDLGSMALGGEGGVRTASRLGSPKEPVRVWAAPLPPSAISLPSSALKSLRESVRSTALSKPEFGRSFMPLNSHDLDLKRTLGQDMDMQKSLARVEPVRDTKVLPRADYVAWCDYAANCRTGPSGWYERHPIAVVQDSGDHKYPWC</sequence>
<feature type="compositionally biased region" description="Pro residues" evidence="1">
    <location>
        <begin position="260"/>
        <end position="269"/>
    </location>
</feature>
<feature type="compositionally biased region" description="Low complexity" evidence="1">
    <location>
        <begin position="250"/>
        <end position="259"/>
    </location>
</feature>
<comment type="caution">
    <text evidence="2">The sequence shown here is derived from an EMBL/GenBank/DDBJ whole genome shotgun (WGS) entry which is preliminary data.</text>
</comment>
<proteinExistence type="predicted"/>
<dbReference type="AlphaFoldDB" id="A0AAD3HTB4"/>
<feature type="compositionally biased region" description="Basic and acidic residues" evidence="1">
    <location>
        <begin position="1"/>
        <end position="20"/>
    </location>
</feature>
<dbReference type="Proteomes" id="UP001054857">
    <property type="component" value="Unassembled WGS sequence"/>
</dbReference>
<feature type="region of interest" description="Disordered" evidence="1">
    <location>
        <begin position="250"/>
        <end position="292"/>
    </location>
</feature>
<feature type="region of interest" description="Disordered" evidence="1">
    <location>
        <begin position="151"/>
        <end position="200"/>
    </location>
</feature>
<gene>
    <name evidence="2" type="ORF">Agub_g14615</name>
</gene>
<dbReference type="EMBL" id="BMAR01000058">
    <property type="protein sequence ID" value="GFR52102.1"/>
    <property type="molecule type" value="Genomic_DNA"/>
</dbReference>
<evidence type="ECO:0000313" key="2">
    <source>
        <dbReference type="EMBL" id="GFR52102.1"/>
    </source>
</evidence>
<organism evidence="2 3">
    <name type="scientific">Astrephomene gubernaculifera</name>
    <dbReference type="NCBI Taxonomy" id="47775"/>
    <lineage>
        <taxon>Eukaryota</taxon>
        <taxon>Viridiplantae</taxon>
        <taxon>Chlorophyta</taxon>
        <taxon>core chlorophytes</taxon>
        <taxon>Chlorophyceae</taxon>
        <taxon>CS clade</taxon>
        <taxon>Chlamydomonadales</taxon>
        <taxon>Astrephomenaceae</taxon>
        <taxon>Astrephomene</taxon>
    </lineage>
</organism>
<feature type="region of interest" description="Disordered" evidence="1">
    <location>
        <begin position="1"/>
        <end position="39"/>
    </location>
</feature>
<protein>
    <submittedName>
        <fullName evidence="2">Uncharacterized protein</fullName>
    </submittedName>
</protein>